<feature type="domain" description="3-dehydroquinate synthase C-terminal" evidence="4">
    <location>
        <begin position="218"/>
        <end position="395"/>
    </location>
</feature>
<dbReference type="Pfam" id="PF01959">
    <property type="entry name" value="DHQS"/>
    <property type="match status" value="1"/>
</dbReference>
<evidence type="ECO:0000256" key="1">
    <source>
        <dbReference type="ARBA" id="ARBA00022605"/>
    </source>
</evidence>
<protein>
    <submittedName>
        <fullName evidence="5">3-amino-4-hydroxybenzoic acid synthase</fullName>
        <ecNumber evidence="5">4.1.99.20</ecNumber>
    </submittedName>
</protein>
<name>A0A654LYW8_9ARCH</name>
<evidence type="ECO:0000313" key="6">
    <source>
        <dbReference type="Proteomes" id="UP000058925"/>
    </source>
</evidence>
<dbReference type="PANTHER" id="PTHR33563:SF1">
    <property type="entry name" value="3-DEHYDROQUINATE SYNTHASE"/>
    <property type="match status" value="1"/>
</dbReference>
<dbReference type="GO" id="GO:0008652">
    <property type="term" value="P:amino acid biosynthetic process"/>
    <property type="evidence" value="ECO:0007669"/>
    <property type="project" value="UniProtKB-KW"/>
</dbReference>
<proteinExistence type="predicted"/>
<keyword evidence="6" id="KW-1185">Reference proteome</keyword>
<dbReference type="Pfam" id="PF26558">
    <property type="entry name" value="DHQS_2nd"/>
    <property type="match status" value="1"/>
</dbReference>
<dbReference type="InterPro" id="IPR056179">
    <property type="entry name" value="DHQS_C"/>
</dbReference>
<evidence type="ECO:0000313" key="5">
    <source>
        <dbReference type="EMBL" id="ALI36734.1"/>
    </source>
</evidence>
<evidence type="ECO:0000259" key="4">
    <source>
        <dbReference type="Pfam" id="PF26558"/>
    </source>
</evidence>
<gene>
    <name evidence="5" type="primary">griH</name>
    <name evidence="5" type="ORF">NMY3_02543</name>
</gene>
<feature type="domain" description="3-dehydroquinate synthase N-terminal" evidence="3">
    <location>
        <begin position="73"/>
        <end position="207"/>
    </location>
</feature>
<keyword evidence="2" id="KW-0057">Aromatic amino acid biosynthesis</keyword>
<dbReference type="Proteomes" id="UP000058925">
    <property type="component" value="Chromosome"/>
</dbReference>
<dbReference type="EMBL" id="CP012850">
    <property type="protein sequence ID" value="ALI36734.1"/>
    <property type="molecule type" value="Genomic_DNA"/>
</dbReference>
<evidence type="ECO:0000256" key="2">
    <source>
        <dbReference type="ARBA" id="ARBA00023141"/>
    </source>
</evidence>
<dbReference type="InterPro" id="IPR002812">
    <property type="entry name" value="DHQS"/>
</dbReference>
<keyword evidence="5" id="KW-0456">Lyase</keyword>
<dbReference type="KEGG" id="taa:NMY3_02543"/>
<keyword evidence="1" id="KW-0028">Amino-acid biosynthesis</keyword>
<dbReference type="AlphaFoldDB" id="A0A654LYW8"/>
<dbReference type="GO" id="GO:0016491">
    <property type="term" value="F:oxidoreductase activity"/>
    <property type="evidence" value="ECO:0007669"/>
    <property type="project" value="InterPro"/>
</dbReference>
<organism evidence="5 6">
    <name type="scientific">Candidatus Nitrosocosmicus oleophilus</name>
    <dbReference type="NCBI Taxonomy" id="1353260"/>
    <lineage>
        <taxon>Archaea</taxon>
        <taxon>Nitrososphaerota</taxon>
        <taxon>Nitrososphaeria</taxon>
        <taxon>Nitrososphaerales</taxon>
        <taxon>Nitrososphaeraceae</taxon>
        <taxon>Candidatus Nitrosocosmicus</taxon>
    </lineage>
</organism>
<sequence>MAETNPRKAEESRKNQKAKKIILKPLAYSNSDLSSIPELHGKNKFVDFASLITRIKDQIDLIYIDPSEELDGLNKNSTKIKTIFNSKDADYVIFESEQQLDQINSTNLTAGTKTGVYKKVTSNQDIDEMKRLIDKFHLSFVIIDLDDWRIIPLENVIASLQNTGTEIFAVAKSIEEVETLFTVLELGVDGVLMSTNSEEEIARARKIIRKSLFQIKIAEIKEVQEVGMGERVCIDTVSMLAEGEGMLVGNKSNFLFLVHNESIGSSFTSPRPFRVNAGAVHCYTITPDGTTKYLSELESGSQVFIVNTKGEARIVGVGRAKIESRPLRLFRAAINDSEMGTIIVQNAETIRFLDESGQILPVTHAKRGDKILVYSIPSVGRHFGMEVSNEYILEK</sequence>
<dbReference type="GO" id="GO:0003856">
    <property type="term" value="F:3-dehydroquinate synthase activity"/>
    <property type="evidence" value="ECO:0007669"/>
    <property type="project" value="InterPro"/>
</dbReference>
<dbReference type="InterPro" id="IPR030960">
    <property type="entry name" value="DHQS/DOIS_N"/>
</dbReference>
<dbReference type="GO" id="GO:0009073">
    <property type="term" value="P:aromatic amino acid family biosynthetic process"/>
    <property type="evidence" value="ECO:0007669"/>
    <property type="project" value="UniProtKB-KW"/>
</dbReference>
<accession>A0A654LYW8</accession>
<dbReference type="GeneID" id="60422483"/>
<dbReference type="PANTHER" id="PTHR33563">
    <property type="match status" value="1"/>
</dbReference>
<reference evidence="6" key="1">
    <citation type="submission" date="2015-10" db="EMBL/GenBank/DDBJ databases">
        <title>Niche specialization of a soil ammonia-oxidizing archaeon, Candidatus Nitrosocosmicus oleophilus.</title>
        <authorList>
            <person name="Jung M.-Y."/>
            <person name="Rhee S.-K."/>
        </authorList>
    </citation>
    <scope>NUCLEOTIDE SEQUENCE [LARGE SCALE GENOMIC DNA]</scope>
    <source>
        <strain evidence="6">MY3</strain>
    </source>
</reference>
<evidence type="ECO:0000259" key="3">
    <source>
        <dbReference type="Pfam" id="PF01959"/>
    </source>
</evidence>
<dbReference type="EC" id="4.1.99.20" evidence="5"/>
<dbReference type="RefSeq" id="WP_231100029.1">
    <property type="nucleotide sequence ID" value="NZ_CP012850.1"/>
</dbReference>